<dbReference type="PANTHER" id="PTHR33365">
    <property type="entry name" value="YALI0B05434P"/>
    <property type="match status" value="1"/>
</dbReference>
<dbReference type="InterPro" id="IPR021765">
    <property type="entry name" value="UstYa-like"/>
</dbReference>
<dbReference type="OrthoDB" id="3687641at2759"/>
<feature type="non-terminal residue" evidence="3">
    <location>
        <position position="1"/>
    </location>
</feature>
<gene>
    <name evidence="3" type="ORF">M422DRAFT_136836</name>
</gene>
<organism evidence="3 4">
    <name type="scientific">Sphaerobolus stellatus (strain SS14)</name>
    <dbReference type="NCBI Taxonomy" id="990650"/>
    <lineage>
        <taxon>Eukaryota</taxon>
        <taxon>Fungi</taxon>
        <taxon>Dikarya</taxon>
        <taxon>Basidiomycota</taxon>
        <taxon>Agaricomycotina</taxon>
        <taxon>Agaricomycetes</taxon>
        <taxon>Phallomycetidae</taxon>
        <taxon>Geastrales</taxon>
        <taxon>Sphaerobolaceae</taxon>
        <taxon>Sphaerobolus</taxon>
    </lineage>
</organism>
<dbReference type="Pfam" id="PF11807">
    <property type="entry name" value="UstYa"/>
    <property type="match status" value="1"/>
</dbReference>
<evidence type="ECO:0000256" key="2">
    <source>
        <dbReference type="ARBA" id="ARBA00035112"/>
    </source>
</evidence>
<protein>
    <submittedName>
        <fullName evidence="3">Uncharacterized protein</fullName>
    </submittedName>
</protein>
<dbReference type="GO" id="GO:0043386">
    <property type="term" value="P:mycotoxin biosynthetic process"/>
    <property type="evidence" value="ECO:0007669"/>
    <property type="project" value="InterPro"/>
</dbReference>
<keyword evidence="4" id="KW-1185">Reference proteome</keyword>
<sequence length="72" mass="8301">SIAMIHQLQCLQVIHEEFVAHNLTVKSQHCMEYLRQSILCSADTRLESVRFSKPPHVVSLSGEYECRDWTAV</sequence>
<dbReference type="AlphaFoldDB" id="A0A0C9UL34"/>
<proteinExistence type="inferred from homology"/>
<evidence type="ECO:0000313" key="3">
    <source>
        <dbReference type="EMBL" id="KIJ25900.1"/>
    </source>
</evidence>
<evidence type="ECO:0000313" key="4">
    <source>
        <dbReference type="Proteomes" id="UP000054279"/>
    </source>
</evidence>
<dbReference type="PANTHER" id="PTHR33365:SF4">
    <property type="entry name" value="CYCLOCHLOROTINE BIOSYNTHESIS PROTEIN O"/>
    <property type="match status" value="1"/>
</dbReference>
<comment type="pathway">
    <text evidence="1">Mycotoxin biosynthesis.</text>
</comment>
<feature type="non-terminal residue" evidence="3">
    <location>
        <position position="72"/>
    </location>
</feature>
<dbReference type="Proteomes" id="UP000054279">
    <property type="component" value="Unassembled WGS sequence"/>
</dbReference>
<comment type="similarity">
    <text evidence="2">Belongs to the ustYa family.</text>
</comment>
<evidence type="ECO:0000256" key="1">
    <source>
        <dbReference type="ARBA" id="ARBA00004685"/>
    </source>
</evidence>
<name>A0A0C9UL34_SPHS4</name>
<reference evidence="3 4" key="1">
    <citation type="submission" date="2014-06" db="EMBL/GenBank/DDBJ databases">
        <title>Evolutionary Origins and Diversification of the Mycorrhizal Mutualists.</title>
        <authorList>
            <consortium name="DOE Joint Genome Institute"/>
            <consortium name="Mycorrhizal Genomics Consortium"/>
            <person name="Kohler A."/>
            <person name="Kuo A."/>
            <person name="Nagy L.G."/>
            <person name="Floudas D."/>
            <person name="Copeland A."/>
            <person name="Barry K.W."/>
            <person name="Cichocki N."/>
            <person name="Veneault-Fourrey C."/>
            <person name="LaButti K."/>
            <person name="Lindquist E.A."/>
            <person name="Lipzen A."/>
            <person name="Lundell T."/>
            <person name="Morin E."/>
            <person name="Murat C."/>
            <person name="Riley R."/>
            <person name="Ohm R."/>
            <person name="Sun H."/>
            <person name="Tunlid A."/>
            <person name="Henrissat B."/>
            <person name="Grigoriev I.V."/>
            <person name="Hibbett D.S."/>
            <person name="Martin F."/>
        </authorList>
    </citation>
    <scope>NUCLEOTIDE SEQUENCE [LARGE SCALE GENOMIC DNA]</scope>
    <source>
        <strain evidence="3 4">SS14</strain>
    </source>
</reference>
<dbReference type="EMBL" id="KN837393">
    <property type="protein sequence ID" value="KIJ25900.1"/>
    <property type="molecule type" value="Genomic_DNA"/>
</dbReference>
<accession>A0A0C9UL34</accession>
<dbReference type="HOGENOM" id="CLU_042941_8_4_1"/>